<keyword evidence="1" id="KW-0472">Membrane</keyword>
<evidence type="ECO:0000256" key="1">
    <source>
        <dbReference type="SAM" id="Phobius"/>
    </source>
</evidence>
<dbReference type="EMBL" id="VSSQ01133814">
    <property type="protein sequence ID" value="MPN59611.1"/>
    <property type="molecule type" value="Genomic_DNA"/>
</dbReference>
<sequence>MPYAMLANSLPPRQMGMYMGLFNMSITIPQIVSGITSGLILKYWFNDNPVLCIVMAGTSFILASGLSLLIKEKNEMQKE</sequence>
<feature type="transmembrane region" description="Helical" evidence="1">
    <location>
        <begin position="21"/>
        <end position="44"/>
    </location>
</feature>
<comment type="caution">
    <text evidence="2">The sequence shown here is derived from an EMBL/GenBank/DDBJ whole genome shotgun (WGS) entry which is preliminary data.</text>
</comment>
<name>A0A645J7L8_9ZZZZ</name>
<dbReference type="AlphaFoldDB" id="A0A645J7L8"/>
<dbReference type="InterPro" id="IPR036259">
    <property type="entry name" value="MFS_trans_sf"/>
</dbReference>
<reference evidence="2" key="1">
    <citation type="submission" date="2019-08" db="EMBL/GenBank/DDBJ databases">
        <authorList>
            <person name="Kucharzyk K."/>
            <person name="Murdoch R.W."/>
            <person name="Higgins S."/>
            <person name="Loffler F."/>
        </authorList>
    </citation>
    <scope>NUCLEOTIDE SEQUENCE</scope>
</reference>
<gene>
    <name evidence="2" type="ORF">SDC9_207332</name>
</gene>
<organism evidence="2">
    <name type="scientific">bioreactor metagenome</name>
    <dbReference type="NCBI Taxonomy" id="1076179"/>
    <lineage>
        <taxon>unclassified sequences</taxon>
        <taxon>metagenomes</taxon>
        <taxon>ecological metagenomes</taxon>
    </lineage>
</organism>
<keyword evidence="1" id="KW-0812">Transmembrane</keyword>
<dbReference type="SUPFAM" id="SSF103473">
    <property type="entry name" value="MFS general substrate transporter"/>
    <property type="match status" value="1"/>
</dbReference>
<accession>A0A645J7L8</accession>
<feature type="transmembrane region" description="Helical" evidence="1">
    <location>
        <begin position="50"/>
        <end position="70"/>
    </location>
</feature>
<keyword evidence="1" id="KW-1133">Transmembrane helix</keyword>
<evidence type="ECO:0000313" key="2">
    <source>
        <dbReference type="EMBL" id="MPN59611.1"/>
    </source>
</evidence>
<protein>
    <recommendedName>
        <fullName evidence="3">Major facilitator superfamily (MFS) profile domain-containing protein</fullName>
    </recommendedName>
</protein>
<evidence type="ECO:0008006" key="3">
    <source>
        <dbReference type="Google" id="ProtNLM"/>
    </source>
</evidence>
<proteinExistence type="predicted"/>
<dbReference type="Gene3D" id="1.20.1250.20">
    <property type="entry name" value="MFS general substrate transporter like domains"/>
    <property type="match status" value="1"/>
</dbReference>